<dbReference type="Proteomes" id="UP000004259">
    <property type="component" value="Unassembled WGS sequence"/>
</dbReference>
<dbReference type="OrthoDB" id="9813569at2"/>
<evidence type="ECO:0000313" key="6">
    <source>
        <dbReference type="Proteomes" id="UP000004259"/>
    </source>
</evidence>
<reference evidence="5 6" key="1">
    <citation type="submission" date="2011-02" db="EMBL/GenBank/DDBJ databases">
        <authorList>
            <person name="Nelson K.E."/>
            <person name="Sutton G."/>
            <person name="Torralba M."/>
            <person name="Durkin S."/>
            <person name="Harkins D."/>
            <person name="Montgomery R."/>
            <person name="Ziemer C."/>
            <person name="Klaassens E."/>
            <person name="Ocuiv P."/>
            <person name="Morrison M."/>
        </authorList>
    </citation>
    <scope>NUCLEOTIDE SEQUENCE [LARGE SCALE GENOMIC DNA]</scope>
    <source>
        <strain evidence="5 6">8</strain>
    </source>
</reference>
<keyword evidence="2" id="KW-0808">Transferase</keyword>
<dbReference type="RefSeq" id="WP_002847177.1">
    <property type="nucleotide sequence ID" value="NZ_ADKM02000018.1"/>
</dbReference>
<comment type="similarity">
    <text evidence="1">Belongs to the carbohydrate kinase PfkB family.</text>
</comment>
<dbReference type="CDD" id="cd01166">
    <property type="entry name" value="KdgK"/>
    <property type="match status" value="1"/>
</dbReference>
<dbReference type="InterPro" id="IPR011611">
    <property type="entry name" value="PfkB_dom"/>
</dbReference>
<accession>E9S7P9</accession>
<dbReference type="STRING" id="246199.CUS_7274"/>
<evidence type="ECO:0000313" key="5">
    <source>
        <dbReference type="EMBL" id="EGC04701.1"/>
    </source>
</evidence>
<proteinExistence type="inferred from homology"/>
<dbReference type="eggNOG" id="COG0524">
    <property type="taxonomic scope" value="Bacteria"/>
</dbReference>
<dbReference type="InterPro" id="IPR052700">
    <property type="entry name" value="Carb_kinase_PfkB-like"/>
</dbReference>
<organism evidence="5 6">
    <name type="scientific">Ruminococcus albus 8</name>
    <dbReference type="NCBI Taxonomy" id="246199"/>
    <lineage>
        <taxon>Bacteria</taxon>
        <taxon>Bacillati</taxon>
        <taxon>Bacillota</taxon>
        <taxon>Clostridia</taxon>
        <taxon>Eubacteriales</taxon>
        <taxon>Oscillospiraceae</taxon>
        <taxon>Ruminococcus</taxon>
    </lineage>
</organism>
<keyword evidence="6" id="KW-1185">Reference proteome</keyword>
<gene>
    <name evidence="5" type="ORF">CUS_7274</name>
</gene>
<evidence type="ECO:0000256" key="2">
    <source>
        <dbReference type="ARBA" id="ARBA00022679"/>
    </source>
</evidence>
<dbReference type="PANTHER" id="PTHR43320">
    <property type="entry name" value="SUGAR KINASE"/>
    <property type="match status" value="1"/>
</dbReference>
<name>E9S7P9_RUMAL</name>
<evidence type="ECO:0000259" key="4">
    <source>
        <dbReference type="Pfam" id="PF00294"/>
    </source>
</evidence>
<dbReference type="SUPFAM" id="SSF53613">
    <property type="entry name" value="Ribokinase-like"/>
    <property type="match status" value="1"/>
</dbReference>
<feature type="domain" description="Carbohydrate kinase PfkB" evidence="4">
    <location>
        <begin position="3"/>
        <end position="317"/>
    </location>
</feature>
<dbReference type="InterPro" id="IPR029056">
    <property type="entry name" value="Ribokinase-like"/>
</dbReference>
<dbReference type="Gene3D" id="3.40.1190.20">
    <property type="match status" value="1"/>
</dbReference>
<dbReference type="AlphaFoldDB" id="E9S7P9"/>
<sequence length="337" mass="36681">MARKVVTFGELLMRLSPEEHKRFIQADSFGVVYGGGEANTAVSLVQFGYDAKFVSRLPAHEIGQAAINTLRQYGVDTSAVIRGGDRIGIYFIEKGAAQRPSKVIYDRAGSAFATAKAEDYDWRGLLAGADWFHITGITPALGGEAAKAALEAVRTAKEMGLTVSCDINFRRKLWDKETAGRVMAEILRYTDIYIGGRDQAEELFGIPTNARDDSDYNAYKAVAEQLRERFGLKKVAITLRTTLSAEDNRWAALLYDGEQHCFSREYTSHVVDRVGGGDSFAAGLIYALSEGMSTHDAVEFAAAASCLKLSVEGDCNLMSADEVKALAFGNGSAQVQR</sequence>
<comment type="caution">
    <text evidence="5">The sequence shown here is derived from an EMBL/GenBank/DDBJ whole genome shotgun (WGS) entry which is preliminary data.</text>
</comment>
<dbReference type="PANTHER" id="PTHR43320:SF2">
    <property type="entry name" value="2-DEHYDRO-3-DEOXYGLUCONOKINASE_2-DEHYDRO-3-DEOXYGALACTONOKINASE"/>
    <property type="match status" value="1"/>
</dbReference>
<dbReference type="EMBL" id="ADKM02000018">
    <property type="protein sequence ID" value="EGC04701.1"/>
    <property type="molecule type" value="Genomic_DNA"/>
</dbReference>
<evidence type="ECO:0000256" key="3">
    <source>
        <dbReference type="ARBA" id="ARBA00022777"/>
    </source>
</evidence>
<evidence type="ECO:0000256" key="1">
    <source>
        <dbReference type="ARBA" id="ARBA00010688"/>
    </source>
</evidence>
<protein>
    <submittedName>
        <fullName evidence="5">Kinase, PfkB family</fullName>
    </submittedName>
</protein>
<dbReference type="Pfam" id="PF00294">
    <property type="entry name" value="PfkB"/>
    <property type="match status" value="1"/>
</dbReference>
<keyword evidence="3 5" id="KW-0418">Kinase</keyword>
<dbReference type="GO" id="GO:0016301">
    <property type="term" value="F:kinase activity"/>
    <property type="evidence" value="ECO:0007669"/>
    <property type="project" value="UniProtKB-KW"/>
</dbReference>